<feature type="non-terminal residue" evidence="1">
    <location>
        <position position="60"/>
    </location>
</feature>
<proteinExistence type="predicted"/>
<dbReference type="EMBL" id="CAXAMM010042485">
    <property type="protein sequence ID" value="CAK9105185.1"/>
    <property type="molecule type" value="Genomic_DNA"/>
</dbReference>
<comment type="caution">
    <text evidence="1">The sequence shown here is derived from an EMBL/GenBank/DDBJ whole genome shotgun (WGS) entry which is preliminary data.</text>
</comment>
<evidence type="ECO:0000313" key="2">
    <source>
        <dbReference type="EMBL" id="CAK9105185.1"/>
    </source>
</evidence>
<organism evidence="1 3">
    <name type="scientific">Durusdinium trenchii</name>
    <dbReference type="NCBI Taxonomy" id="1381693"/>
    <lineage>
        <taxon>Eukaryota</taxon>
        <taxon>Sar</taxon>
        <taxon>Alveolata</taxon>
        <taxon>Dinophyceae</taxon>
        <taxon>Suessiales</taxon>
        <taxon>Symbiodiniaceae</taxon>
        <taxon>Durusdinium</taxon>
    </lineage>
</organism>
<keyword evidence="3" id="KW-1185">Reference proteome</keyword>
<evidence type="ECO:0000313" key="3">
    <source>
        <dbReference type="Proteomes" id="UP001642464"/>
    </source>
</evidence>
<name>A0ABP0RWX2_9DINO</name>
<reference evidence="1 3" key="1">
    <citation type="submission" date="2024-02" db="EMBL/GenBank/DDBJ databases">
        <authorList>
            <person name="Chen Y."/>
            <person name="Shah S."/>
            <person name="Dougan E. K."/>
            <person name="Thang M."/>
            <person name="Chan C."/>
        </authorList>
    </citation>
    <scope>NUCLEOTIDE SEQUENCE [LARGE SCALE GENOMIC DNA]</scope>
</reference>
<dbReference type="Proteomes" id="UP001642464">
    <property type="component" value="Unassembled WGS sequence"/>
</dbReference>
<protein>
    <submittedName>
        <fullName evidence="1">Uncharacterized protein</fullName>
    </submittedName>
</protein>
<accession>A0ABP0RWX2</accession>
<sequence length="60" mass="6682">LISRPIDHTFITNVPRSLFVLQRSSTPAWCAAQEAQSLARDCADAHPALRGGPARPDRRW</sequence>
<gene>
    <name evidence="1" type="ORF">SCF082_LOCUS49014</name>
    <name evidence="2" type="ORF">SCF082_LOCUS49029</name>
</gene>
<evidence type="ECO:0000313" key="1">
    <source>
        <dbReference type="EMBL" id="CAK9105136.1"/>
    </source>
</evidence>
<feature type="non-terminal residue" evidence="1">
    <location>
        <position position="1"/>
    </location>
</feature>
<dbReference type="EMBL" id="CAXAMM010042474">
    <property type="protein sequence ID" value="CAK9105136.1"/>
    <property type="molecule type" value="Genomic_DNA"/>
</dbReference>